<feature type="compositionally biased region" description="Basic and acidic residues" evidence="15">
    <location>
        <begin position="706"/>
        <end position="725"/>
    </location>
</feature>
<evidence type="ECO:0000259" key="17">
    <source>
        <dbReference type="PROSITE" id="PS51382"/>
    </source>
</evidence>
<evidence type="ECO:0000256" key="6">
    <source>
        <dbReference type="ARBA" id="ARBA00022692"/>
    </source>
</evidence>
<evidence type="ECO:0000256" key="9">
    <source>
        <dbReference type="ARBA" id="ARBA00050204"/>
    </source>
</evidence>
<dbReference type="GO" id="GO:0000329">
    <property type="term" value="C:fungal-type vacuole membrane"/>
    <property type="evidence" value="ECO:0007669"/>
    <property type="project" value="TreeGrafter"/>
</dbReference>
<dbReference type="PANTHER" id="PTHR46140">
    <property type="entry name" value="VACUOLAR TRANSPORTER CHAPERONE 1-RELATED"/>
    <property type="match status" value="1"/>
</dbReference>
<dbReference type="InterPro" id="IPR051572">
    <property type="entry name" value="VTC_Complex_Subunit"/>
</dbReference>
<sequence>MLLGVAAHGQQVYPNWPFGDAIPSTMQEKLGVLGPLSQYLHAPAAASSVFAEHSTGSIVAPNSDGLHYCTAPASHDIRTVPGRRGELLHTVQAQTQLRSIFTLQSSENDNVPMLIVEDLKTKKRHWQSRASAIGTRGRYRFGPGLIIMKFGEQLRTSVIKEYEWCYIDYDKLKNLLKTEWEVAPTKAKPKGKRKAWIEAMESEFINTLELELDKVHTKQKVRAIEIGRRINNSEKEVAEVVARLDSQGPVGSNGQNNNGDAPTEEEFMLLEEDLSDIIADVHDLAKFVQLNYTGFQKIIKKHDKQTKWMLKPVFATRLKSKPFFKDNYDADIVKLSRLYDIVRTRGNPVKGDSSAGGSQGNFIRNTTKYWVHPDNITEVKLIILKHLPVLVFNPNKEFEMKDSAITSIYYDNTEKWDLYEGRLKKTEGAEALRMRWYGGMDTETIFVERKTHREDWTGEKSVKARFAIKEKHLNAYLRGEMLPEAIFEKARKDGKKPAKQIDEDERLAKEIQWSVLKKGYKPVCRSFYNRTAFQLPADARVRISLDTELTMVREDNLDGRQRAGDNWRRMDIGIDYPFSQLPAEDIERFPYAVLEVKLQTQAGQEPPEWVRELIASHLVEAVPKFSKFIHGTATLFPTRINLLPFWMPQMDVDIRKPATQHFGIRRAPHSNPDSTSDDDDYDDDDDDSDDEDFDEVSPATTAMGSSDEHVNRLRQRGYENRDYDQRAPGNSLDIEEQMGEQPLDLDDAYPLYDSDDEDNESDMLEAARQVGGWTYYSQFIKSKSKLAAYKVVNTFQTFRRPHSIPQNGNGGLPALDIGKITSKRFKAPKGKKIHVLVRVEPKVYFAAERTFLSWLENSIYIGTIAVTVLNFGEKPTRVSFIAAFAFTTVAILSLLYAVGIYLYRSQAIRSRRAIKYYDSFGPSVLCGTLFVAIVLNMFWEASSRGFLGKGVRMNILEEL</sequence>
<evidence type="ECO:0000256" key="1">
    <source>
        <dbReference type="ARBA" id="ARBA00001936"/>
    </source>
</evidence>
<dbReference type="PROSITE" id="PS51382">
    <property type="entry name" value="SPX"/>
    <property type="match status" value="1"/>
</dbReference>
<evidence type="ECO:0000256" key="14">
    <source>
        <dbReference type="ARBA" id="ARBA00081313"/>
    </source>
</evidence>
<feature type="domain" description="SPX" evidence="17">
    <location>
        <begin position="148"/>
        <end position="316"/>
    </location>
</feature>
<dbReference type="InterPro" id="IPR018966">
    <property type="entry name" value="VTC_domain"/>
</dbReference>
<feature type="transmembrane region" description="Helical" evidence="16">
    <location>
        <begin position="916"/>
        <end position="939"/>
    </location>
</feature>
<evidence type="ECO:0000313" key="19">
    <source>
        <dbReference type="Proteomes" id="UP000178129"/>
    </source>
</evidence>
<keyword evidence="6 16" id="KW-0812">Transmembrane</keyword>
<name>A0A1E1KXJ9_9HELO</name>
<dbReference type="PANTHER" id="PTHR46140:SF1">
    <property type="entry name" value="VACUOLAR TRANSPORTER CHAPERONE COMPLEX SUBUNIT 4-RELATED"/>
    <property type="match status" value="1"/>
</dbReference>
<feature type="transmembrane region" description="Helical" evidence="16">
    <location>
        <begin position="880"/>
        <end position="904"/>
    </location>
</feature>
<evidence type="ECO:0000256" key="10">
    <source>
        <dbReference type="ARBA" id="ARBA00061390"/>
    </source>
</evidence>
<dbReference type="GO" id="GO:0016237">
    <property type="term" value="P:microautophagy"/>
    <property type="evidence" value="ECO:0007669"/>
    <property type="project" value="TreeGrafter"/>
</dbReference>
<feature type="compositionally biased region" description="Acidic residues" evidence="15">
    <location>
        <begin position="675"/>
        <end position="695"/>
    </location>
</feature>
<evidence type="ECO:0000313" key="18">
    <source>
        <dbReference type="EMBL" id="CZT02966.1"/>
    </source>
</evidence>
<dbReference type="InterPro" id="IPR042267">
    <property type="entry name" value="VTC_sf"/>
</dbReference>
<protein>
    <recommendedName>
        <fullName evidence="11">Vacuolar transporter chaperone complex subunit 4</fullName>
        <ecNumber evidence="3">2.7.4.1</ecNumber>
    </recommendedName>
    <alternativeName>
        <fullName evidence="13">Polyphosphate kinase</fullName>
    </alternativeName>
    <alternativeName>
        <fullName evidence="12">SPX-dependent polyphosphate polymerase VTC subunit 4</fullName>
    </alternativeName>
    <alternativeName>
        <fullName evidence="14">Vacuolar membrane polyphosphate polymerase catalytic subunit</fullName>
    </alternativeName>
</protein>
<dbReference type="EMBL" id="FJUW01000026">
    <property type="protein sequence ID" value="CZT02966.1"/>
    <property type="molecule type" value="Genomic_DNA"/>
</dbReference>
<evidence type="ECO:0000256" key="11">
    <source>
        <dbReference type="ARBA" id="ARBA00067464"/>
    </source>
</evidence>
<dbReference type="GO" id="GO:0008976">
    <property type="term" value="F:polyphosphate kinase activity"/>
    <property type="evidence" value="ECO:0007669"/>
    <property type="project" value="UniProtKB-EC"/>
</dbReference>
<comment type="subcellular location">
    <subcellularLocation>
        <location evidence="2">Vacuole membrane</location>
        <topology evidence="2">Multi-pass membrane protein</topology>
    </subcellularLocation>
</comment>
<evidence type="ECO:0000256" key="13">
    <source>
        <dbReference type="ARBA" id="ARBA00080494"/>
    </source>
</evidence>
<keyword evidence="8 16" id="KW-0472">Membrane</keyword>
<dbReference type="GO" id="GO:0007034">
    <property type="term" value="P:vacuolar transport"/>
    <property type="evidence" value="ECO:0007669"/>
    <property type="project" value="TreeGrafter"/>
</dbReference>
<dbReference type="Gene3D" id="3.20.100.30">
    <property type="entry name" value="VTC, catalytic tunnel domain"/>
    <property type="match status" value="1"/>
</dbReference>
<comment type="cofactor">
    <cofactor evidence="1">
        <name>Mn(2+)</name>
        <dbReference type="ChEBI" id="CHEBI:29035"/>
    </cofactor>
</comment>
<feature type="region of interest" description="Disordered" evidence="15">
    <location>
        <begin position="661"/>
        <end position="736"/>
    </location>
</feature>
<proteinExistence type="inferred from homology"/>
<evidence type="ECO:0000256" key="2">
    <source>
        <dbReference type="ARBA" id="ARBA00004128"/>
    </source>
</evidence>
<dbReference type="EC" id="2.7.4.1" evidence="3"/>
<accession>A0A1E1KXJ9</accession>
<dbReference type="FunCoup" id="A0A1E1KXJ9">
    <property type="interactions" value="76"/>
</dbReference>
<dbReference type="Proteomes" id="UP000178129">
    <property type="component" value="Unassembled WGS sequence"/>
</dbReference>
<reference evidence="19" key="1">
    <citation type="submission" date="2016-03" db="EMBL/GenBank/DDBJ databases">
        <authorList>
            <person name="Ploux O."/>
        </authorList>
    </citation>
    <scope>NUCLEOTIDE SEQUENCE [LARGE SCALE GENOMIC DNA]</scope>
    <source>
        <strain evidence="19">UK7</strain>
    </source>
</reference>
<dbReference type="Pfam" id="PF09359">
    <property type="entry name" value="VTC"/>
    <property type="match status" value="1"/>
</dbReference>
<evidence type="ECO:0000256" key="8">
    <source>
        <dbReference type="ARBA" id="ARBA00023136"/>
    </source>
</evidence>
<dbReference type="InParanoid" id="A0A1E1KXJ9"/>
<dbReference type="Pfam" id="PF02656">
    <property type="entry name" value="DUF202"/>
    <property type="match status" value="1"/>
</dbReference>
<dbReference type="InterPro" id="IPR004331">
    <property type="entry name" value="SPX_dom"/>
</dbReference>
<dbReference type="GO" id="GO:0006799">
    <property type="term" value="P:polyphosphate biosynthetic process"/>
    <property type="evidence" value="ECO:0007669"/>
    <property type="project" value="UniProtKB-ARBA"/>
</dbReference>
<evidence type="ECO:0000256" key="5">
    <source>
        <dbReference type="ARBA" id="ARBA00022679"/>
    </source>
</evidence>
<evidence type="ECO:0000256" key="3">
    <source>
        <dbReference type="ARBA" id="ARBA00012960"/>
    </source>
</evidence>
<dbReference type="InterPro" id="IPR003807">
    <property type="entry name" value="DUF202"/>
</dbReference>
<comment type="catalytic activity">
    <reaction evidence="9">
        <text>[phosphate](n) + ATP = [phosphate](n+1) + ADP</text>
        <dbReference type="Rhea" id="RHEA:19573"/>
        <dbReference type="Rhea" id="RHEA-COMP:9859"/>
        <dbReference type="Rhea" id="RHEA-COMP:14280"/>
        <dbReference type="ChEBI" id="CHEBI:16838"/>
        <dbReference type="ChEBI" id="CHEBI:30616"/>
        <dbReference type="ChEBI" id="CHEBI:456216"/>
        <dbReference type="EC" id="2.7.4.1"/>
    </reaction>
    <physiologicalReaction direction="left-to-right" evidence="9">
        <dbReference type="Rhea" id="RHEA:19574"/>
    </physiologicalReaction>
</comment>
<dbReference type="STRING" id="914237.A0A1E1KXJ9"/>
<organism evidence="18 19">
    <name type="scientific">Rhynchosporium graminicola</name>
    <dbReference type="NCBI Taxonomy" id="2792576"/>
    <lineage>
        <taxon>Eukaryota</taxon>
        <taxon>Fungi</taxon>
        <taxon>Dikarya</taxon>
        <taxon>Ascomycota</taxon>
        <taxon>Pezizomycotina</taxon>
        <taxon>Leotiomycetes</taxon>
        <taxon>Helotiales</taxon>
        <taxon>Ploettnerulaceae</taxon>
        <taxon>Rhynchosporium</taxon>
    </lineage>
</organism>
<keyword evidence="7 16" id="KW-1133">Transmembrane helix</keyword>
<dbReference type="CDD" id="cd14480">
    <property type="entry name" value="SPX_VTC2_like"/>
    <property type="match status" value="1"/>
</dbReference>
<dbReference type="CDD" id="cd07751">
    <property type="entry name" value="PolyPPase_VTC4_like"/>
    <property type="match status" value="1"/>
</dbReference>
<evidence type="ECO:0000256" key="16">
    <source>
        <dbReference type="SAM" id="Phobius"/>
    </source>
</evidence>
<evidence type="ECO:0000256" key="12">
    <source>
        <dbReference type="ARBA" id="ARBA00075894"/>
    </source>
</evidence>
<dbReference type="GO" id="GO:0033254">
    <property type="term" value="C:vacuolar transporter chaperone complex"/>
    <property type="evidence" value="ECO:0007669"/>
    <property type="project" value="TreeGrafter"/>
</dbReference>
<evidence type="ECO:0000256" key="4">
    <source>
        <dbReference type="ARBA" id="ARBA00022554"/>
    </source>
</evidence>
<evidence type="ECO:0000256" key="15">
    <source>
        <dbReference type="SAM" id="MobiDB-lite"/>
    </source>
</evidence>
<comment type="caution">
    <text evidence="18">The sequence shown here is derived from an EMBL/GenBank/DDBJ whole genome shotgun (WGS) entry which is preliminary data.</text>
</comment>
<gene>
    <name evidence="18" type="ORF">RCO7_06026</name>
</gene>
<keyword evidence="4" id="KW-0926">Vacuole</keyword>
<dbReference type="GO" id="GO:0042144">
    <property type="term" value="P:vacuole fusion, non-autophagic"/>
    <property type="evidence" value="ECO:0007669"/>
    <property type="project" value="TreeGrafter"/>
</dbReference>
<dbReference type="AlphaFoldDB" id="A0A1E1KXJ9"/>
<comment type="similarity">
    <text evidence="10">Belongs to the VTC4 family.</text>
</comment>
<evidence type="ECO:0000256" key="7">
    <source>
        <dbReference type="ARBA" id="ARBA00022989"/>
    </source>
</evidence>
<dbReference type="FunFam" id="3.20.100.30:FF:000001">
    <property type="entry name" value="Vacuolar transporter chaperone 4"/>
    <property type="match status" value="1"/>
</dbReference>
<keyword evidence="19" id="KW-1185">Reference proteome</keyword>
<keyword evidence="5" id="KW-0808">Transferase</keyword>